<evidence type="ECO:0000256" key="1">
    <source>
        <dbReference type="SAM" id="MobiDB-lite"/>
    </source>
</evidence>
<evidence type="ECO:0000313" key="3">
    <source>
        <dbReference type="Proteomes" id="UP000784294"/>
    </source>
</evidence>
<organism evidence="2 3">
    <name type="scientific">Protopolystoma xenopodis</name>
    <dbReference type="NCBI Taxonomy" id="117903"/>
    <lineage>
        <taxon>Eukaryota</taxon>
        <taxon>Metazoa</taxon>
        <taxon>Spiralia</taxon>
        <taxon>Lophotrochozoa</taxon>
        <taxon>Platyhelminthes</taxon>
        <taxon>Monogenea</taxon>
        <taxon>Polyopisthocotylea</taxon>
        <taxon>Polystomatidea</taxon>
        <taxon>Polystomatidae</taxon>
        <taxon>Protopolystoma</taxon>
    </lineage>
</organism>
<reference evidence="2" key="1">
    <citation type="submission" date="2018-11" db="EMBL/GenBank/DDBJ databases">
        <authorList>
            <consortium name="Pathogen Informatics"/>
        </authorList>
    </citation>
    <scope>NUCLEOTIDE SEQUENCE</scope>
</reference>
<dbReference type="Proteomes" id="UP000784294">
    <property type="component" value="Unassembled WGS sequence"/>
</dbReference>
<name>A0A448W9Y2_9PLAT</name>
<feature type="region of interest" description="Disordered" evidence="1">
    <location>
        <begin position="1"/>
        <end position="20"/>
    </location>
</feature>
<evidence type="ECO:0000313" key="2">
    <source>
        <dbReference type="EMBL" id="VEL06744.1"/>
    </source>
</evidence>
<comment type="caution">
    <text evidence="2">The sequence shown here is derived from an EMBL/GenBank/DDBJ whole genome shotgun (WGS) entry which is preliminary data.</text>
</comment>
<feature type="compositionally biased region" description="Low complexity" evidence="1">
    <location>
        <begin position="8"/>
        <end position="20"/>
    </location>
</feature>
<gene>
    <name evidence="2" type="ORF">PXEA_LOCUS184</name>
</gene>
<dbReference type="AlphaFoldDB" id="A0A448W9Y2"/>
<proteinExistence type="predicted"/>
<protein>
    <submittedName>
        <fullName evidence="2">Uncharacterized protein</fullName>
    </submittedName>
</protein>
<dbReference type="EMBL" id="CAAALY010000335">
    <property type="protein sequence ID" value="VEL06744.1"/>
    <property type="molecule type" value="Genomic_DNA"/>
</dbReference>
<accession>A0A448W9Y2</accession>
<sequence>MTKAANFTSPIAAASTSSTHLSSTISSSHLYAQADSNRPPFSHPVSDVLVSPRMSTVQPTVWLGCQNGDLLIYSSLGLSSLPLDKICLNQLITQIW</sequence>
<keyword evidence="3" id="KW-1185">Reference proteome</keyword>